<organism evidence="1 2">
    <name type="scientific">Paragonimus skrjabini miyazakii</name>
    <dbReference type="NCBI Taxonomy" id="59628"/>
    <lineage>
        <taxon>Eukaryota</taxon>
        <taxon>Metazoa</taxon>
        <taxon>Spiralia</taxon>
        <taxon>Lophotrochozoa</taxon>
        <taxon>Platyhelminthes</taxon>
        <taxon>Trematoda</taxon>
        <taxon>Digenea</taxon>
        <taxon>Plagiorchiida</taxon>
        <taxon>Troglotremata</taxon>
        <taxon>Troglotrematidae</taxon>
        <taxon>Paragonimus</taxon>
    </lineage>
</organism>
<dbReference type="AlphaFoldDB" id="A0A8S9Z8E0"/>
<name>A0A8S9Z8E0_9TREM</name>
<evidence type="ECO:0000313" key="1">
    <source>
        <dbReference type="EMBL" id="KAF7261391.1"/>
    </source>
</evidence>
<dbReference type="OrthoDB" id="6230768at2759"/>
<proteinExistence type="predicted"/>
<gene>
    <name evidence="1" type="ORF">EG68_01113</name>
</gene>
<dbReference type="EMBL" id="JTDE01000397">
    <property type="protein sequence ID" value="KAF7261391.1"/>
    <property type="molecule type" value="Genomic_DNA"/>
</dbReference>
<accession>A0A8S9Z8E0</accession>
<reference evidence="1" key="1">
    <citation type="submission" date="2019-07" db="EMBL/GenBank/DDBJ databases">
        <title>Annotation for the trematode Paragonimus miyazaki's.</title>
        <authorList>
            <person name="Choi Y.-J."/>
        </authorList>
    </citation>
    <scope>NUCLEOTIDE SEQUENCE</scope>
    <source>
        <strain evidence="1">Japan</strain>
    </source>
</reference>
<sequence>MSVDWFRPEHSYDGQAHYSAGNLPDKKQTIWPHLNEGPSTDVNRSALVKWFAESFVQLTSRPAFGNTVFKQLRTDQKFNYYSEVIFTSTKATTMDAGFYECRAYEPTNQGQERILDRAIINIVVHKPYPNKPLDHPDWANKFGYLLADYWQMLSERQLAVHEQQIQNDGDVKLKEPALPLSDLANFGDYLHQGMSQNSLRKPSQKQRNISNCQSILESQNVWHCILLSRIFMWMFSSIFNT</sequence>
<comment type="caution">
    <text evidence="1">The sequence shown here is derived from an EMBL/GenBank/DDBJ whole genome shotgun (WGS) entry which is preliminary data.</text>
</comment>
<keyword evidence="2" id="KW-1185">Reference proteome</keyword>
<evidence type="ECO:0000313" key="2">
    <source>
        <dbReference type="Proteomes" id="UP000822476"/>
    </source>
</evidence>
<dbReference type="Proteomes" id="UP000822476">
    <property type="component" value="Unassembled WGS sequence"/>
</dbReference>
<protein>
    <submittedName>
        <fullName evidence="1">Uncharacterized protein</fullName>
    </submittedName>
</protein>